<feature type="region of interest" description="Disordered" evidence="1">
    <location>
        <begin position="849"/>
        <end position="873"/>
    </location>
</feature>
<feature type="region of interest" description="Disordered" evidence="1">
    <location>
        <begin position="701"/>
        <end position="788"/>
    </location>
</feature>
<evidence type="ECO:0000256" key="1">
    <source>
        <dbReference type="SAM" id="MobiDB-lite"/>
    </source>
</evidence>
<organism evidence="3 4">
    <name type="scientific">Septoria linicola</name>
    <dbReference type="NCBI Taxonomy" id="215465"/>
    <lineage>
        <taxon>Eukaryota</taxon>
        <taxon>Fungi</taxon>
        <taxon>Dikarya</taxon>
        <taxon>Ascomycota</taxon>
        <taxon>Pezizomycotina</taxon>
        <taxon>Dothideomycetes</taxon>
        <taxon>Dothideomycetidae</taxon>
        <taxon>Mycosphaerellales</taxon>
        <taxon>Mycosphaerellaceae</taxon>
        <taxon>Septoria</taxon>
    </lineage>
</organism>
<feature type="region of interest" description="Disordered" evidence="1">
    <location>
        <begin position="26"/>
        <end position="246"/>
    </location>
</feature>
<dbReference type="InterPro" id="IPR036181">
    <property type="entry name" value="MIT_dom_sf"/>
</dbReference>
<gene>
    <name evidence="3" type="ORF">Slin15195_G093300</name>
</gene>
<dbReference type="EMBL" id="CP099425">
    <property type="protein sequence ID" value="USW56011.1"/>
    <property type="molecule type" value="Genomic_DNA"/>
</dbReference>
<feature type="compositionally biased region" description="Polar residues" evidence="1">
    <location>
        <begin position="110"/>
        <end position="136"/>
    </location>
</feature>
<feature type="compositionally biased region" description="Polar residues" evidence="1">
    <location>
        <begin position="29"/>
        <end position="38"/>
    </location>
</feature>
<dbReference type="Gene3D" id="1.20.58.80">
    <property type="entry name" value="Phosphotransferase system, lactose/cellobiose-type IIA subunit"/>
    <property type="match status" value="1"/>
</dbReference>
<feature type="compositionally biased region" description="Polar residues" evidence="1">
    <location>
        <begin position="1133"/>
        <end position="1142"/>
    </location>
</feature>
<reference evidence="3" key="1">
    <citation type="submission" date="2022-06" db="EMBL/GenBank/DDBJ databases">
        <title>Complete genome sequences of two strains of the flax pathogen Septoria linicola.</title>
        <authorList>
            <person name="Lapalu N."/>
            <person name="Simon A."/>
            <person name="Demenou B."/>
            <person name="Paumier D."/>
            <person name="Guillot M.-P."/>
            <person name="Gout L."/>
            <person name="Valade R."/>
        </authorList>
    </citation>
    <scope>NUCLEOTIDE SEQUENCE</scope>
    <source>
        <strain evidence="3">SE15195</strain>
    </source>
</reference>
<dbReference type="SUPFAM" id="SSF116846">
    <property type="entry name" value="MIT domain"/>
    <property type="match status" value="1"/>
</dbReference>
<feature type="compositionally biased region" description="Basic and acidic residues" evidence="1">
    <location>
        <begin position="402"/>
        <end position="417"/>
    </location>
</feature>
<feature type="compositionally biased region" description="Low complexity" evidence="1">
    <location>
        <begin position="1117"/>
        <end position="1128"/>
    </location>
</feature>
<feature type="compositionally biased region" description="Polar residues" evidence="1">
    <location>
        <begin position="435"/>
        <end position="448"/>
    </location>
</feature>
<keyword evidence="4" id="KW-1185">Reference proteome</keyword>
<feature type="compositionally biased region" description="Low complexity" evidence="1">
    <location>
        <begin position="706"/>
        <end position="726"/>
    </location>
</feature>
<sequence>MFEANSVVSAPSASLLNQLQAQQRESYHRSTSLSSGSVATIKRPGSISRVPPSNPDDLDHQTLIPVRLSRDPMPTHDHRRRKSVAVDSETSAESFRAHSAAALDHEDRPPSSSSGLGTLNRWSHSNSSSVASLTNTRRNRSSGGAVLTSLVGQQYQSPRRPANIDASPRASPQRREVTASYASPLSSPERTRRQQSRHEHTADSLTALPPLHTTPALTDPNDTESPSTSSQTIPTPSATSYPHNDYFDDPLSAYGMAKQKRVVTVRKPAEPVSVPPQPTRAAPVAGSSQPEMAERNYHHRHRASGSGSQGAKKPKQKERMEKDKKTMLSKALQKANTAVLLDNAQNYEGALEAYGDACDLLTQVMERTSGEDDKRKLDAIRVTYSNRMEELRLLVQESLLTNDEKDLPARPMSDDGKSLPPPPVSPMYGAFESPHTGSSLEPHAQSTAPRLSYQHNDRDSFFSRTMAAVESSTNFAEGSGDGYTRRPSLASTAVAGSDTSHMRDPSAQMPPPEHAEYIPRPLSPKRPAERTPQSPTQQSEEGKSWESPEKSQTGKASENRNRINSKESTSWLDAVDESGSSCSASVHSRDSYHQGSRRKHLRDLSGETDPGFDEAFDAAVEAAYDEGLEPDLDSRRKRMTGLRQGNTHESVQVPASEIDEILPGTFQSALTNTEQDDEEERILDEITNDFGNEFNFGVTSKSALPRQSDSSSYSRSTWQSSQVSSRDTAASSLATVAEDGLGSRMSKPAALRESAALPAPSAPPQFSLPRPPSSDGRRASNVRSRRLSGMNAKQLKIETSVLLEGRKRASTFNTARSPMLQDEEETTVVNTPDGAAQEHVLRSVQSQDLPTVTDDDGQSFDEPTTLDHRPSYEESPADLLEGHRPMLFKKNRSTISLRDHSQHTVLLASPDPEALSSMTTPMSSTFMSFAAKRNPSQNPLTSQRANLPSLGHMSYDSQLGGGTYLFDTSLSIAQAPLSPRSPSQQPGPAGLEPCPTSFLLRPFWLMRALSSTIVHPRGGFLTDKLFVPREVWQTRGVKLKLVEDKVANCDLLTAALGRLAGVDTYDADAVKSELESFEEVMDRAQAALAKKLGSDVGPHGVTGMFKDASAANVASAAANSSSEPSNGADKAAKSNSGKSYLSSWRKLRNKSSGTPLSGGSALTPPTLKTDGKDHHTMPSVPMTSFVPVERRGTKREARNLVFEGPHRDYMGSLARLFDGVQILDQIARQVEDPGLRHSSPTHVGLELSIRHAAEFFGFYVCRFVLADLTQLMDKYIKRGTEWVLA</sequence>
<dbReference type="InterPro" id="IPR007330">
    <property type="entry name" value="MIT_dom"/>
</dbReference>
<protein>
    <submittedName>
        <fullName evidence="3">MIT domain-containing protein</fullName>
    </submittedName>
</protein>
<feature type="compositionally biased region" description="Low complexity" evidence="1">
    <location>
        <begin position="223"/>
        <end position="240"/>
    </location>
</feature>
<accession>A0A9Q9ELQ1</accession>
<proteinExistence type="predicted"/>
<feature type="region of interest" description="Disordered" evidence="1">
    <location>
        <begin position="402"/>
        <end position="448"/>
    </location>
</feature>
<feature type="compositionally biased region" description="Low complexity" evidence="1">
    <location>
        <begin position="748"/>
        <end position="768"/>
    </location>
</feature>
<evidence type="ECO:0000259" key="2">
    <source>
        <dbReference type="Pfam" id="PF04212"/>
    </source>
</evidence>
<dbReference type="Pfam" id="PF04212">
    <property type="entry name" value="MIT"/>
    <property type="match status" value="1"/>
</dbReference>
<feature type="region of interest" description="Disordered" evidence="1">
    <location>
        <begin position="472"/>
        <end position="657"/>
    </location>
</feature>
<evidence type="ECO:0000313" key="3">
    <source>
        <dbReference type="EMBL" id="USW56011.1"/>
    </source>
</evidence>
<feature type="region of interest" description="Disordered" evidence="1">
    <location>
        <begin position="266"/>
        <end position="325"/>
    </location>
</feature>
<feature type="compositionally biased region" description="Basic and acidic residues" evidence="1">
    <location>
        <begin position="189"/>
        <end position="202"/>
    </location>
</feature>
<dbReference type="Proteomes" id="UP001056384">
    <property type="component" value="Chromosome 8"/>
</dbReference>
<dbReference type="PANTHER" id="PTHR37327:SF1">
    <property type="entry name" value="MICROTUBULE INTERACTING AND TRANSPORT DOMAIN-CONTAINING PROTEIN"/>
    <property type="match status" value="1"/>
</dbReference>
<dbReference type="OrthoDB" id="2245455at2759"/>
<name>A0A9Q9ELQ1_9PEZI</name>
<feature type="compositionally biased region" description="Basic and acidic residues" evidence="1">
    <location>
        <begin position="540"/>
        <end position="549"/>
    </location>
</feature>
<evidence type="ECO:0000313" key="4">
    <source>
        <dbReference type="Proteomes" id="UP001056384"/>
    </source>
</evidence>
<feature type="domain" description="MIT" evidence="2">
    <location>
        <begin position="328"/>
        <end position="392"/>
    </location>
</feature>
<feature type="region of interest" description="Disordered" evidence="1">
    <location>
        <begin position="1117"/>
        <end position="1181"/>
    </location>
</feature>
<dbReference type="PANTHER" id="PTHR37327">
    <property type="entry name" value="CHROMOSOME 1, WHOLE GENOME SHOTGUN SEQUENCE"/>
    <property type="match status" value="1"/>
</dbReference>